<gene>
    <name evidence="6" type="primary">tilS</name>
    <name evidence="8" type="ORF">LK12_07250</name>
</gene>
<dbReference type="InterPro" id="IPR012094">
    <property type="entry name" value="tRNA_Ile_lys_synt"/>
</dbReference>
<comment type="function">
    <text evidence="6">Ligates lysine onto the cytidine present at position 34 of the AUA codon-specific tRNA(Ile) that contains the anticodon CAU, in an ATP-dependent manner. Cytidine is converted to lysidine, thus changing the amino acid specificity of the tRNA from methionine to isoleucine.</text>
</comment>
<keyword evidence="6" id="KW-0963">Cytoplasm</keyword>
<keyword evidence="3 6" id="KW-0547">Nucleotide-binding</keyword>
<dbReference type="PANTHER" id="PTHR43033">
    <property type="entry name" value="TRNA(ILE)-LYSIDINE SYNTHASE-RELATED"/>
    <property type="match status" value="1"/>
</dbReference>
<evidence type="ECO:0000256" key="1">
    <source>
        <dbReference type="ARBA" id="ARBA00022598"/>
    </source>
</evidence>
<keyword evidence="9" id="KW-1185">Reference proteome</keyword>
<feature type="domain" description="tRNA(Ile)-lysidine/2-thiocytidine synthase N-terminal" evidence="7">
    <location>
        <begin position="38"/>
        <end position="212"/>
    </location>
</feature>
<keyword evidence="1 6" id="KW-0436">Ligase</keyword>
<evidence type="ECO:0000256" key="6">
    <source>
        <dbReference type="HAMAP-Rule" id="MF_01161"/>
    </source>
</evidence>
<reference evidence="8 9" key="1">
    <citation type="submission" date="2014-10" db="EMBL/GenBank/DDBJ databases">
        <title>Genome sequence of Novosphingobium malaysiense MUSC 273(T).</title>
        <authorList>
            <person name="Lee L.-H."/>
        </authorList>
    </citation>
    <scope>NUCLEOTIDE SEQUENCE [LARGE SCALE GENOMIC DNA]</scope>
    <source>
        <strain evidence="8 9">MUSC 273</strain>
    </source>
</reference>
<dbReference type="SUPFAM" id="SSF52402">
    <property type="entry name" value="Adenine nucleotide alpha hydrolases-like"/>
    <property type="match status" value="1"/>
</dbReference>
<dbReference type="PANTHER" id="PTHR43033:SF5">
    <property type="entry name" value="TRNA(ILE)-LYSIDINE SYNTHETASE"/>
    <property type="match status" value="1"/>
</dbReference>
<comment type="domain">
    <text evidence="6">The N-terminal region contains the highly conserved SGGXDS motif, predicted to be a P-loop motif involved in ATP binding.</text>
</comment>
<dbReference type="InterPro" id="IPR014729">
    <property type="entry name" value="Rossmann-like_a/b/a_fold"/>
</dbReference>
<dbReference type="RefSeq" id="WP_039281109.1">
    <property type="nucleotide sequence ID" value="NZ_JTDI01000002.1"/>
</dbReference>
<dbReference type="HAMAP" id="MF_01161">
    <property type="entry name" value="tRNA_Ile_lys_synt"/>
    <property type="match status" value="1"/>
</dbReference>
<dbReference type="EMBL" id="JTDI01000002">
    <property type="protein sequence ID" value="KHK92567.1"/>
    <property type="molecule type" value="Genomic_DNA"/>
</dbReference>
<organism evidence="8 9">
    <name type="scientific">Novosphingobium malaysiense</name>
    <dbReference type="NCBI Taxonomy" id="1348853"/>
    <lineage>
        <taxon>Bacteria</taxon>
        <taxon>Pseudomonadati</taxon>
        <taxon>Pseudomonadota</taxon>
        <taxon>Alphaproteobacteria</taxon>
        <taxon>Sphingomonadales</taxon>
        <taxon>Sphingomonadaceae</taxon>
        <taxon>Novosphingobium</taxon>
    </lineage>
</organism>
<dbReference type="InterPro" id="IPR012795">
    <property type="entry name" value="tRNA_Ile_lys_synt_N"/>
</dbReference>
<accession>A0A0B1ZTW7</accession>
<dbReference type="STRING" id="1348853.LK12_07250"/>
<dbReference type="NCBIfam" id="TIGR02432">
    <property type="entry name" value="lysidine_TilS_N"/>
    <property type="match status" value="1"/>
</dbReference>
<evidence type="ECO:0000256" key="4">
    <source>
        <dbReference type="ARBA" id="ARBA00022840"/>
    </source>
</evidence>
<dbReference type="GO" id="GO:0006400">
    <property type="term" value="P:tRNA modification"/>
    <property type="evidence" value="ECO:0007669"/>
    <property type="project" value="UniProtKB-UniRule"/>
</dbReference>
<proteinExistence type="inferred from homology"/>
<keyword evidence="4 6" id="KW-0067">ATP-binding</keyword>
<dbReference type="GO" id="GO:0032267">
    <property type="term" value="F:tRNA(Ile)-lysidine synthase activity"/>
    <property type="evidence" value="ECO:0007669"/>
    <property type="project" value="UniProtKB-EC"/>
</dbReference>
<evidence type="ECO:0000256" key="2">
    <source>
        <dbReference type="ARBA" id="ARBA00022694"/>
    </source>
</evidence>
<evidence type="ECO:0000256" key="3">
    <source>
        <dbReference type="ARBA" id="ARBA00022741"/>
    </source>
</evidence>
<evidence type="ECO:0000256" key="5">
    <source>
        <dbReference type="ARBA" id="ARBA00048539"/>
    </source>
</evidence>
<name>A0A0B1ZTW7_9SPHN</name>
<dbReference type="AlphaFoldDB" id="A0A0B1ZTW7"/>
<sequence>MGSTAADLGLTEDALDRFRAGLEALWPESIDEDAMKLGLAVSGGPDSLALLVLAHAALPGRVEAATVDHGLRPEAGAEAAEVARICKGLGVPHANLPVDVAEGNLQAEARSARYAALAEWVEERGLAALATAHQADDQAETLLMRLNRASGVAGLAGARARGRVPGTAIPLLRPVLEWRRAELGDVVRAAGLTAAEDPSNSDDRFDRVRMRKALAEAEWLDVDAVARSAAHLAEADDALDWMAALEWRSCVKKEPMGLRYRPQAPRAVVLRVIARIVHDLDGEEPRGSGVARLYDALAEGRPASIGNLVVRPNAGGWSFAKAPVRAAKRKT</sequence>
<evidence type="ECO:0000259" key="7">
    <source>
        <dbReference type="Pfam" id="PF01171"/>
    </source>
</evidence>
<dbReference type="CDD" id="cd01992">
    <property type="entry name" value="TilS_N"/>
    <property type="match status" value="1"/>
</dbReference>
<evidence type="ECO:0000313" key="9">
    <source>
        <dbReference type="Proteomes" id="UP000031057"/>
    </source>
</evidence>
<dbReference type="OrthoDB" id="9807403at2"/>
<dbReference type="Proteomes" id="UP000031057">
    <property type="component" value="Unassembled WGS sequence"/>
</dbReference>
<feature type="binding site" evidence="6">
    <location>
        <begin position="42"/>
        <end position="47"/>
    </location>
    <ligand>
        <name>ATP</name>
        <dbReference type="ChEBI" id="CHEBI:30616"/>
    </ligand>
</feature>
<dbReference type="GO" id="GO:0005524">
    <property type="term" value="F:ATP binding"/>
    <property type="evidence" value="ECO:0007669"/>
    <property type="project" value="UniProtKB-UniRule"/>
</dbReference>
<comment type="subcellular location">
    <subcellularLocation>
        <location evidence="6">Cytoplasm</location>
    </subcellularLocation>
</comment>
<dbReference type="GO" id="GO:0005737">
    <property type="term" value="C:cytoplasm"/>
    <property type="evidence" value="ECO:0007669"/>
    <property type="project" value="UniProtKB-SubCell"/>
</dbReference>
<dbReference type="Pfam" id="PF01171">
    <property type="entry name" value="ATP_bind_3"/>
    <property type="match status" value="1"/>
</dbReference>
<keyword evidence="2 6" id="KW-0819">tRNA processing</keyword>
<protein>
    <recommendedName>
        <fullName evidence="6">tRNA(Ile)-lysidine synthase</fullName>
        <ecNumber evidence="6">6.3.4.19</ecNumber>
    </recommendedName>
    <alternativeName>
        <fullName evidence="6">tRNA(Ile)-2-lysyl-cytidine synthase</fullName>
    </alternativeName>
    <alternativeName>
        <fullName evidence="6">tRNA(Ile)-lysidine synthetase</fullName>
    </alternativeName>
</protein>
<dbReference type="Gene3D" id="3.40.50.620">
    <property type="entry name" value="HUPs"/>
    <property type="match status" value="1"/>
</dbReference>
<dbReference type="EC" id="6.3.4.19" evidence="6"/>
<evidence type="ECO:0000313" key="8">
    <source>
        <dbReference type="EMBL" id="KHK92567.1"/>
    </source>
</evidence>
<comment type="caution">
    <text evidence="8">The sequence shown here is derived from an EMBL/GenBank/DDBJ whole genome shotgun (WGS) entry which is preliminary data.</text>
</comment>
<dbReference type="InterPro" id="IPR011063">
    <property type="entry name" value="TilS/TtcA_N"/>
</dbReference>
<comment type="similarity">
    <text evidence="6">Belongs to the tRNA(Ile)-lysidine synthase family.</text>
</comment>
<comment type="catalytic activity">
    <reaction evidence="5 6">
        <text>cytidine(34) in tRNA(Ile2) + L-lysine + ATP = lysidine(34) in tRNA(Ile2) + AMP + diphosphate + H(+)</text>
        <dbReference type="Rhea" id="RHEA:43744"/>
        <dbReference type="Rhea" id="RHEA-COMP:10625"/>
        <dbReference type="Rhea" id="RHEA-COMP:10670"/>
        <dbReference type="ChEBI" id="CHEBI:15378"/>
        <dbReference type="ChEBI" id="CHEBI:30616"/>
        <dbReference type="ChEBI" id="CHEBI:32551"/>
        <dbReference type="ChEBI" id="CHEBI:33019"/>
        <dbReference type="ChEBI" id="CHEBI:82748"/>
        <dbReference type="ChEBI" id="CHEBI:83665"/>
        <dbReference type="ChEBI" id="CHEBI:456215"/>
        <dbReference type="EC" id="6.3.4.19"/>
    </reaction>
</comment>